<dbReference type="Gene3D" id="1.20.1250.20">
    <property type="entry name" value="MFS general substrate transporter like domains"/>
    <property type="match status" value="1"/>
</dbReference>
<feature type="transmembrane region" description="Helical" evidence="6">
    <location>
        <begin position="21"/>
        <end position="41"/>
    </location>
</feature>
<feature type="transmembrane region" description="Helical" evidence="6">
    <location>
        <begin position="208"/>
        <end position="231"/>
    </location>
</feature>
<dbReference type="SUPFAM" id="SSF103473">
    <property type="entry name" value="MFS general substrate transporter"/>
    <property type="match status" value="1"/>
</dbReference>
<evidence type="ECO:0000256" key="5">
    <source>
        <dbReference type="SAM" id="MobiDB-lite"/>
    </source>
</evidence>
<feature type="transmembrane region" description="Helical" evidence="6">
    <location>
        <begin position="119"/>
        <end position="139"/>
    </location>
</feature>
<proteinExistence type="predicted"/>
<keyword evidence="4 6" id="KW-0472">Membrane</keyword>
<dbReference type="PROSITE" id="PS50850">
    <property type="entry name" value="MFS"/>
    <property type="match status" value="1"/>
</dbReference>
<keyword evidence="3 6" id="KW-1133">Transmembrane helix</keyword>
<dbReference type="InterPro" id="IPR005828">
    <property type="entry name" value="MFS_sugar_transport-like"/>
</dbReference>
<dbReference type="GO" id="GO:0016020">
    <property type="term" value="C:membrane"/>
    <property type="evidence" value="ECO:0007669"/>
    <property type="project" value="UniProtKB-SubCell"/>
</dbReference>
<feature type="transmembrane region" description="Helical" evidence="6">
    <location>
        <begin position="376"/>
        <end position="394"/>
    </location>
</feature>
<evidence type="ECO:0000256" key="2">
    <source>
        <dbReference type="ARBA" id="ARBA00022692"/>
    </source>
</evidence>
<feature type="region of interest" description="Disordered" evidence="5">
    <location>
        <begin position="509"/>
        <end position="530"/>
    </location>
</feature>
<feature type="transmembrane region" description="Helical" evidence="6">
    <location>
        <begin position="237"/>
        <end position="255"/>
    </location>
</feature>
<evidence type="ECO:0000313" key="8">
    <source>
        <dbReference type="EMBL" id="KAG5851021.1"/>
    </source>
</evidence>
<evidence type="ECO:0000256" key="4">
    <source>
        <dbReference type="ARBA" id="ARBA00023136"/>
    </source>
</evidence>
<dbReference type="PANTHER" id="PTHR24064">
    <property type="entry name" value="SOLUTE CARRIER FAMILY 22 MEMBER"/>
    <property type="match status" value="1"/>
</dbReference>
<gene>
    <name evidence="8" type="ORF">ANANG_G00088590</name>
</gene>
<evidence type="ECO:0000313" key="9">
    <source>
        <dbReference type="Proteomes" id="UP001044222"/>
    </source>
</evidence>
<dbReference type="InterPro" id="IPR036259">
    <property type="entry name" value="MFS_trans_sf"/>
</dbReference>
<reference evidence="8" key="1">
    <citation type="submission" date="2021-01" db="EMBL/GenBank/DDBJ databases">
        <title>A chromosome-scale assembly of European eel, Anguilla anguilla.</title>
        <authorList>
            <person name="Henkel C."/>
            <person name="Jong-Raadsen S.A."/>
            <person name="Dufour S."/>
            <person name="Weltzien F.-A."/>
            <person name="Palstra A.P."/>
            <person name="Pelster B."/>
            <person name="Spaink H.P."/>
            <person name="Van Den Thillart G.E."/>
            <person name="Jansen H."/>
            <person name="Zahm M."/>
            <person name="Klopp C."/>
            <person name="Cedric C."/>
            <person name="Louis A."/>
            <person name="Berthelot C."/>
            <person name="Parey E."/>
            <person name="Roest Crollius H."/>
            <person name="Montfort J."/>
            <person name="Robinson-Rechavi M."/>
            <person name="Bucao C."/>
            <person name="Bouchez O."/>
            <person name="Gislard M."/>
            <person name="Lluch J."/>
            <person name="Milhes M."/>
            <person name="Lampietro C."/>
            <person name="Lopez Roques C."/>
            <person name="Donnadieu C."/>
            <person name="Braasch I."/>
            <person name="Desvignes T."/>
            <person name="Postlethwait J."/>
            <person name="Bobe J."/>
            <person name="Guiguen Y."/>
            <person name="Dirks R."/>
        </authorList>
    </citation>
    <scope>NUCLEOTIDE SEQUENCE</scope>
    <source>
        <strain evidence="8">Tag_6206</strain>
        <tissue evidence="8">Liver</tissue>
    </source>
</reference>
<dbReference type="EMBL" id="JAFIRN010000004">
    <property type="protein sequence ID" value="KAG5851021.1"/>
    <property type="molecule type" value="Genomic_DNA"/>
</dbReference>
<dbReference type="Pfam" id="PF00083">
    <property type="entry name" value="Sugar_tr"/>
    <property type="match status" value="1"/>
</dbReference>
<evidence type="ECO:0000259" key="7">
    <source>
        <dbReference type="PROSITE" id="PS50850"/>
    </source>
</evidence>
<feature type="transmembrane region" description="Helical" evidence="6">
    <location>
        <begin position="347"/>
        <end position="364"/>
    </location>
</feature>
<comment type="subcellular location">
    <subcellularLocation>
        <location evidence="1">Membrane</location>
        <topology evidence="1">Multi-pass membrane protein</topology>
    </subcellularLocation>
</comment>
<dbReference type="Proteomes" id="UP001044222">
    <property type="component" value="Unassembled WGS sequence"/>
</dbReference>
<dbReference type="InterPro" id="IPR020846">
    <property type="entry name" value="MFS_dom"/>
</dbReference>
<sequence>MSDFGQILSTIGEFGAFQKRLLAAVCIPTIVEAFHVFAQVFTGLNLPHHCNTKWILSIGPNLTREEQRNLTLPKDPDGAYESCSMFSQVDWDLESIEAHGINSTSECTDGWLYDTSSGLTTLVTESIFMAGFLFGALVFGPMADKYGRRTVLLFSLLLQLLFGVGAAFSPNIYVYICLRFVVGMTISGVTINTFVLGTEWCGTSQRSFCAIVAHSSFAVGQMLLSGIAYGVRDWRTLQFVLSVPVLAFGVYYWILPESARWLLTQGKQEKARALIQKAAKVNKRTVPEKLLNKIETEKARRTGSMLDLFRIAYLRKRVLVMNYIWFVICLVYYGLSLNVGNFGLDIYLTQLVFGFVELFARLGSIPLIERFGRRKCQSIFLLFGGVACLSISAIPEDQPVVVTVIAVLGKFALSASFSIVYVYSAELYPTAVRQNGVGLNSASARVAGILAPLVRLLEVYHKAIPNVIYGVFPLVGGGICFLLPETLNTEIADHTIPLEETIKLSENKSIETGNSNSEEDCLNQEKNIQV</sequence>
<keyword evidence="2 6" id="KW-0812">Transmembrane</keyword>
<protein>
    <recommendedName>
        <fullName evidence="7">Major facilitator superfamily (MFS) profile domain-containing protein</fullName>
    </recommendedName>
</protein>
<evidence type="ECO:0000256" key="3">
    <source>
        <dbReference type="ARBA" id="ARBA00022989"/>
    </source>
</evidence>
<feature type="domain" description="Major facilitator superfamily (MFS) profile" evidence="7">
    <location>
        <begin position="1"/>
        <end position="488"/>
    </location>
</feature>
<feature type="transmembrane region" description="Helical" evidence="6">
    <location>
        <begin position="173"/>
        <end position="196"/>
    </location>
</feature>
<organism evidence="8 9">
    <name type="scientific">Anguilla anguilla</name>
    <name type="common">European freshwater eel</name>
    <name type="synonym">Muraena anguilla</name>
    <dbReference type="NCBI Taxonomy" id="7936"/>
    <lineage>
        <taxon>Eukaryota</taxon>
        <taxon>Metazoa</taxon>
        <taxon>Chordata</taxon>
        <taxon>Craniata</taxon>
        <taxon>Vertebrata</taxon>
        <taxon>Euteleostomi</taxon>
        <taxon>Actinopterygii</taxon>
        <taxon>Neopterygii</taxon>
        <taxon>Teleostei</taxon>
        <taxon>Anguilliformes</taxon>
        <taxon>Anguillidae</taxon>
        <taxon>Anguilla</taxon>
    </lineage>
</organism>
<feature type="transmembrane region" description="Helical" evidence="6">
    <location>
        <begin position="400"/>
        <end position="423"/>
    </location>
</feature>
<evidence type="ECO:0000256" key="6">
    <source>
        <dbReference type="SAM" id="Phobius"/>
    </source>
</evidence>
<feature type="transmembrane region" description="Helical" evidence="6">
    <location>
        <begin position="151"/>
        <end position="167"/>
    </location>
</feature>
<dbReference type="AlphaFoldDB" id="A0A9D3S3R1"/>
<accession>A0A9D3S3R1</accession>
<feature type="transmembrane region" description="Helical" evidence="6">
    <location>
        <begin position="318"/>
        <end position="335"/>
    </location>
</feature>
<name>A0A9D3S3R1_ANGAN</name>
<dbReference type="GO" id="GO:0022857">
    <property type="term" value="F:transmembrane transporter activity"/>
    <property type="evidence" value="ECO:0007669"/>
    <property type="project" value="InterPro"/>
</dbReference>
<evidence type="ECO:0000256" key="1">
    <source>
        <dbReference type="ARBA" id="ARBA00004141"/>
    </source>
</evidence>
<keyword evidence="9" id="KW-1185">Reference proteome</keyword>
<comment type="caution">
    <text evidence="8">The sequence shown here is derived from an EMBL/GenBank/DDBJ whole genome shotgun (WGS) entry which is preliminary data.</text>
</comment>